<evidence type="ECO:0000256" key="8">
    <source>
        <dbReference type="ARBA" id="ARBA00022989"/>
    </source>
</evidence>
<dbReference type="SMART" id="SM00388">
    <property type="entry name" value="HisKA"/>
    <property type="match status" value="1"/>
</dbReference>
<gene>
    <name evidence="14" type="ORF">GCM10011395_35270</name>
</gene>
<dbReference type="InterPro" id="IPR005467">
    <property type="entry name" value="His_kinase_dom"/>
</dbReference>
<evidence type="ECO:0000313" key="15">
    <source>
        <dbReference type="Proteomes" id="UP000618591"/>
    </source>
</evidence>
<feature type="domain" description="HAMP" evidence="13">
    <location>
        <begin position="183"/>
        <end position="236"/>
    </location>
</feature>
<evidence type="ECO:0000256" key="2">
    <source>
        <dbReference type="ARBA" id="ARBA00004370"/>
    </source>
</evidence>
<evidence type="ECO:0000256" key="11">
    <source>
        <dbReference type="SAM" id="Phobius"/>
    </source>
</evidence>
<evidence type="ECO:0000256" key="5">
    <source>
        <dbReference type="ARBA" id="ARBA00022679"/>
    </source>
</evidence>
<dbReference type="PROSITE" id="PS50885">
    <property type="entry name" value="HAMP"/>
    <property type="match status" value="1"/>
</dbReference>
<protein>
    <recommendedName>
        <fullName evidence="3">histidine kinase</fullName>
        <ecNumber evidence="3">2.7.13.3</ecNumber>
    </recommendedName>
</protein>
<dbReference type="RefSeq" id="WP_188449850.1">
    <property type="nucleotide sequence ID" value="NZ_BMDW01000036.1"/>
</dbReference>
<keyword evidence="15" id="KW-1185">Reference proteome</keyword>
<feature type="transmembrane region" description="Helical" evidence="11">
    <location>
        <begin position="164"/>
        <end position="186"/>
    </location>
</feature>
<organism evidence="14 15">
    <name type="scientific">Sphingomonas psychrolutea</name>
    <dbReference type="NCBI Taxonomy" id="1259676"/>
    <lineage>
        <taxon>Bacteria</taxon>
        <taxon>Pseudomonadati</taxon>
        <taxon>Pseudomonadota</taxon>
        <taxon>Alphaproteobacteria</taxon>
        <taxon>Sphingomonadales</taxon>
        <taxon>Sphingomonadaceae</taxon>
        <taxon>Sphingomonas</taxon>
    </lineage>
</organism>
<dbReference type="Pfam" id="PF02518">
    <property type="entry name" value="HATPase_c"/>
    <property type="match status" value="1"/>
</dbReference>
<comment type="caution">
    <text evidence="14">The sequence shown here is derived from an EMBL/GenBank/DDBJ whole genome shotgun (WGS) entry which is preliminary data.</text>
</comment>
<dbReference type="InterPro" id="IPR003661">
    <property type="entry name" value="HisK_dim/P_dom"/>
</dbReference>
<dbReference type="InterPro" id="IPR003660">
    <property type="entry name" value="HAMP_dom"/>
</dbReference>
<keyword evidence="7 14" id="KW-0418">Kinase</keyword>
<evidence type="ECO:0000256" key="6">
    <source>
        <dbReference type="ARBA" id="ARBA00022692"/>
    </source>
</evidence>
<dbReference type="Gene3D" id="1.10.287.130">
    <property type="match status" value="1"/>
</dbReference>
<name>A0ABQ1H962_9SPHN</name>
<keyword evidence="8 11" id="KW-1133">Transmembrane helix</keyword>
<evidence type="ECO:0000256" key="7">
    <source>
        <dbReference type="ARBA" id="ARBA00022777"/>
    </source>
</evidence>
<evidence type="ECO:0000256" key="3">
    <source>
        <dbReference type="ARBA" id="ARBA00012438"/>
    </source>
</evidence>
<dbReference type="Proteomes" id="UP000618591">
    <property type="component" value="Unassembled WGS sequence"/>
</dbReference>
<keyword evidence="4" id="KW-0597">Phosphoprotein</keyword>
<dbReference type="InterPro" id="IPR050428">
    <property type="entry name" value="TCS_sensor_his_kinase"/>
</dbReference>
<dbReference type="InterPro" id="IPR036890">
    <property type="entry name" value="HATPase_C_sf"/>
</dbReference>
<reference evidence="15" key="1">
    <citation type="journal article" date="2019" name="Int. J. Syst. Evol. Microbiol.">
        <title>The Global Catalogue of Microorganisms (GCM) 10K type strain sequencing project: providing services to taxonomists for standard genome sequencing and annotation.</title>
        <authorList>
            <consortium name="The Broad Institute Genomics Platform"/>
            <consortium name="The Broad Institute Genome Sequencing Center for Infectious Disease"/>
            <person name="Wu L."/>
            <person name="Ma J."/>
        </authorList>
    </citation>
    <scope>NUCLEOTIDE SEQUENCE [LARGE SCALE GENOMIC DNA]</scope>
    <source>
        <strain evidence="15">CGMCC 1.10106</strain>
    </source>
</reference>
<dbReference type="CDD" id="cd00075">
    <property type="entry name" value="HATPase"/>
    <property type="match status" value="1"/>
</dbReference>
<dbReference type="Gene3D" id="3.30.565.10">
    <property type="entry name" value="Histidine kinase-like ATPase, C-terminal domain"/>
    <property type="match status" value="1"/>
</dbReference>
<dbReference type="CDD" id="cd00082">
    <property type="entry name" value="HisKA"/>
    <property type="match status" value="1"/>
</dbReference>
<dbReference type="SUPFAM" id="SSF55874">
    <property type="entry name" value="ATPase domain of HSP90 chaperone/DNA topoisomerase II/histidine kinase"/>
    <property type="match status" value="1"/>
</dbReference>
<dbReference type="PANTHER" id="PTHR45436:SF8">
    <property type="entry name" value="HISTIDINE KINASE"/>
    <property type="match status" value="1"/>
</dbReference>
<accession>A0ABQ1H962</accession>
<evidence type="ECO:0000256" key="4">
    <source>
        <dbReference type="ARBA" id="ARBA00022553"/>
    </source>
</evidence>
<proteinExistence type="predicted"/>
<dbReference type="Gene3D" id="6.10.340.10">
    <property type="match status" value="1"/>
</dbReference>
<feature type="transmembrane region" description="Helical" evidence="11">
    <location>
        <begin position="12"/>
        <end position="33"/>
    </location>
</feature>
<dbReference type="Pfam" id="PF00672">
    <property type="entry name" value="HAMP"/>
    <property type="match status" value="1"/>
</dbReference>
<dbReference type="PANTHER" id="PTHR45436">
    <property type="entry name" value="SENSOR HISTIDINE KINASE YKOH"/>
    <property type="match status" value="1"/>
</dbReference>
<dbReference type="SUPFAM" id="SSF47384">
    <property type="entry name" value="Homodimeric domain of signal transducing histidine kinase"/>
    <property type="match status" value="1"/>
</dbReference>
<evidence type="ECO:0000256" key="1">
    <source>
        <dbReference type="ARBA" id="ARBA00000085"/>
    </source>
</evidence>
<dbReference type="InterPro" id="IPR003594">
    <property type="entry name" value="HATPase_dom"/>
</dbReference>
<keyword evidence="10 11" id="KW-0472">Membrane</keyword>
<dbReference type="PRINTS" id="PR00344">
    <property type="entry name" value="BCTRLSENSOR"/>
</dbReference>
<dbReference type="PROSITE" id="PS50109">
    <property type="entry name" value="HIS_KIN"/>
    <property type="match status" value="1"/>
</dbReference>
<dbReference type="EMBL" id="BMDW01000036">
    <property type="protein sequence ID" value="GGA61878.1"/>
    <property type="molecule type" value="Genomic_DNA"/>
</dbReference>
<feature type="domain" description="Histidine kinase" evidence="12">
    <location>
        <begin position="244"/>
        <end position="456"/>
    </location>
</feature>
<sequence length="465" mass="50135">MRRLSPLRSGAFRFALMMAAIFAVGAIALLFMVEQSVSRYASEVTNDSIVAEVAVLREESRAVGTADTIRSVVRRENAAREHQLRYLLVDRGGKYLAGSLPTSMAQPGWHLVTLPNHDADNDDGAATMTLSALGARLDDRTMLVVASDTSDLEELRWSLGTASAAFGTLITTLALIGGFVVGGVFLRRLDRVNRSVARIMEGSLTERLPTIGMSAEFDELSTNLNQMLARIEVLMDGMRHVSINIAHDLRTPLTRLRQRLETLTESVSGSAAEPQVEAALAQVDEILSVFRALLRISALEAGAGRQRIIEVDLSGLVSRVVEAYRVVAEDAGHLLSARVQPEVLGLADPEMLTQAVTNLIENAIIHTPTGTHVLVALEQGADRIVLSVTDDGPGIPLDEREPVLERFYRLDESRATPGVGLGLSLVSAVSKIHGATLRLLDNAPGLRAELSLAQSAHHGSLRSKS</sequence>
<dbReference type="InterPro" id="IPR004358">
    <property type="entry name" value="Sig_transdc_His_kin-like_C"/>
</dbReference>
<keyword evidence="9" id="KW-0902">Two-component regulatory system</keyword>
<evidence type="ECO:0000259" key="13">
    <source>
        <dbReference type="PROSITE" id="PS50885"/>
    </source>
</evidence>
<evidence type="ECO:0000313" key="14">
    <source>
        <dbReference type="EMBL" id="GGA61878.1"/>
    </source>
</evidence>
<evidence type="ECO:0000256" key="9">
    <source>
        <dbReference type="ARBA" id="ARBA00023012"/>
    </source>
</evidence>
<dbReference type="SMART" id="SM00387">
    <property type="entry name" value="HATPase_c"/>
    <property type="match status" value="1"/>
</dbReference>
<keyword evidence="5" id="KW-0808">Transferase</keyword>
<comment type="subcellular location">
    <subcellularLocation>
        <location evidence="2">Membrane</location>
    </subcellularLocation>
</comment>
<dbReference type="SMART" id="SM00304">
    <property type="entry name" value="HAMP"/>
    <property type="match status" value="1"/>
</dbReference>
<comment type="catalytic activity">
    <reaction evidence="1">
        <text>ATP + protein L-histidine = ADP + protein N-phospho-L-histidine.</text>
        <dbReference type="EC" id="2.7.13.3"/>
    </reaction>
</comment>
<evidence type="ECO:0000256" key="10">
    <source>
        <dbReference type="ARBA" id="ARBA00023136"/>
    </source>
</evidence>
<dbReference type="Pfam" id="PF00512">
    <property type="entry name" value="HisKA"/>
    <property type="match status" value="1"/>
</dbReference>
<evidence type="ECO:0000259" key="12">
    <source>
        <dbReference type="PROSITE" id="PS50109"/>
    </source>
</evidence>
<dbReference type="EC" id="2.7.13.3" evidence="3"/>
<dbReference type="GO" id="GO:0016301">
    <property type="term" value="F:kinase activity"/>
    <property type="evidence" value="ECO:0007669"/>
    <property type="project" value="UniProtKB-KW"/>
</dbReference>
<keyword evidence="6 11" id="KW-0812">Transmembrane</keyword>
<dbReference type="InterPro" id="IPR036097">
    <property type="entry name" value="HisK_dim/P_sf"/>
</dbReference>